<protein>
    <submittedName>
        <fullName evidence="2">Uncharacterized protein</fullName>
    </submittedName>
</protein>
<dbReference type="EMBL" id="KK102516">
    <property type="protein sequence ID" value="KIY97565.1"/>
    <property type="molecule type" value="Genomic_DNA"/>
</dbReference>
<accession>A0A0D2MST1</accession>
<keyword evidence="3" id="KW-1185">Reference proteome</keyword>
<name>A0A0D2MST1_9CHLO</name>
<evidence type="ECO:0000313" key="3">
    <source>
        <dbReference type="Proteomes" id="UP000054498"/>
    </source>
</evidence>
<gene>
    <name evidence="2" type="ORF">MNEG_10395</name>
</gene>
<evidence type="ECO:0000256" key="1">
    <source>
        <dbReference type="SAM" id="MobiDB-lite"/>
    </source>
</evidence>
<dbReference type="AlphaFoldDB" id="A0A0D2MST1"/>
<dbReference type="GeneID" id="25727553"/>
<reference evidence="2 3" key="1">
    <citation type="journal article" date="2013" name="BMC Genomics">
        <title>Reconstruction of the lipid metabolism for the microalga Monoraphidium neglectum from its genome sequence reveals characteristics suitable for biofuel production.</title>
        <authorList>
            <person name="Bogen C."/>
            <person name="Al-Dilaimi A."/>
            <person name="Albersmeier A."/>
            <person name="Wichmann J."/>
            <person name="Grundmann M."/>
            <person name="Rupp O."/>
            <person name="Lauersen K.J."/>
            <person name="Blifernez-Klassen O."/>
            <person name="Kalinowski J."/>
            <person name="Goesmann A."/>
            <person name="Mussgnug J.H."/>
            <person name="Kruse O."/>
        </authorList>
    </citation>
    <scope>NUCLEOTIDE SEQUENCE [LARGE SCALE GENOMIC DNA]</scope>
    <source>
        <strain evidence="2 3">SAG 48.87</strain>
    </source>
</reference>
<sequence>MAITGMSARSTLIKARGPFRTPRVLYCHYHANRAAIWPAGRRPRPVSGAIRRGDAKESDSSIAPPAGNEAAVQALIICAAGVAM</sequence>
<organism evidence="2 3">
    <name type="scientific">Monoraphidium neglectum</name>
    <dbReference type="NCBI Taxonomy" id="145388"/>
    <lineage>
        <taxon>Eukaryota</taxon>
        <taxon>Viridiplantae</taxon>
        <taxon>Chlorophyta</taxon>
        <taxon>core chlorophytes</taxon>
        <taxon>Chlorophyceae</taxon>
        <taxon>CS clade</taxon>
        <taxon>Sphaeropleales</taxon>
        <taxon>Selenastraceae</taxon>
        <taxon>Monoraphidium</taxon>
    </lineage>
</organism>
<dbReference type="KEGG" id="mng:MNEG_10395"/>
<proteinExistence type="predicted"/>
<dbReference type="RefSeq" id="XP_013896585.1">
    <property type="nucleotide sequence ID" value="XM_014041131.1"/>
</dbReference>
<evidence type="ECO:0000313" key="2">
    <source>
        <dbReference type="EMBL" id="KIY97565.1"/>
    </source>
</evidence>
<feature type="region of interest" description="Disordered" evidence="1">
    <location>
        <begin position="43"/>
        <end position="64"/>
    </location>
</feature>
<dbReference type="Proteomes" id="UP000054498">
    <property type="component" value="Unassembled WGS sequence"/>
</dbReference>
<feature type="non-terminal residue" evidence="2">
    <location>
        <position position="84"/>
    </location>
</feature>